<accession>A0AB74QHX3</accession>
<dbReference type="AlphaFoldDB" id="A0AB74QHX3"/>
<evidence type="ECO:0000313" key="2">
    <source>
        <dbReference type="Proteomes" id="UP000411588"/>
    </source>
</evidence>
<organism evidence="1 2">
    <name type="scientific">Clostridioides difficile</name>
    <name type="common">Peptoclostridium difficile</name>
    <dbReference type="NCBI Taxonomy" id="1496"/>
    <lineage>
        <taxon>Bacteria</taxon>
        <taxon>Bacillati</taxon>
        <taxon>Bacillota</taxon>
        <taxon>Clostridia</taxon>
        <taxon>Peptostreptococcales</taxon>
        <taxon>Peptostreptococcaceae</taxon>
        <taxon>Clostridioides</taxon>
    </lineage>
</organism>
<dbReference type="InterPro" id="IPR021146">
    <property type="entry name" value="Phage_gp6-like_head-tail"/>
</dbReference>
<proteinExistence type="predicted"/>
<comment type="caution">
    <text evidence="1">The sequence shown here is derived from an EMBL/GenBank/DDBJ whole genome shotgun (WGS) entry which is preliminary data.</text>
</comment>
<name>A0AB74QHX3_CLODI</name>
<dbReference type="Gene3D" id="1.10.246.150">
    <property type="match status" value="1"/>
</dbReference>
<protein>
    <submittedName>
        <fullName evidence="1">Bacteriophage QLRG family, putative DNA packaging</fullName>
    </submittedName>
</protein>
<dbReference type="RefSeq" id="WP_159442107.1">
    <property type="nucleotide sequence ID" value="NZ_CAADAN010000027.1"/>
</dbReference>
<dbReference type="EMBL" id="CAADAN010000027">
    <property type="protein sequence ID" value="VFD36607.1"/>
    <property type="molecule type" value="Genomic_DNA"/>
</dbReference>
<gene>
    <name evidence="1" type="ORF">SAMEA1402399_04054</name>
</gene>
<dbReference type="Pfam" id="PF05135">
    <property type="entry name" value="Phage_connect_1"/>
    <property type="match status" value="1"/>
</dbReference>
<dbReference type="InterPro" id="IPR053746">
    <property type="entry name" value="Viral_HT_Connector_Assembly"/>
</dbReference>
<dbReference type="Proteomes" id="UP000411588">
    <property type="component" value="Unassembled WGS sequence"/>
</dbReference>
<evidence type="ECO:0000313" key="1">
    <source>
        <dbReference type="EMBL" id="VFD36607.1"/>
    </source>
</evidence>
<sequence length="119" mass="13820">MLENIKIILDLEDDKYDSKINLYINKYTNLILDYCNLKELNSALESFIEDKVVVILKETILNENSDNVSENRNVKSISRGGFSVTYNVSEAKSTNELYSISLNDDDKKILKRFIKTVMW</sequence>
<reference evidence="1 2" key="1">
    <citation type="submission" date="2019-02" db="EMBL/GenBank/DDBJ databases">
        <authorList>
            <consortium name="Pathogen Informatics"/>
        </authorList>
    </citation>
    <scope>NUCLEOTIDE SEQUENCE [LARGE SCALE GENOMIC DNA]</scope>
    <source>
        <strain evidence="2">clo34</strain>
    </source>
</reference>